<comment type="caution">
    <text evidence="1">The sequence shown here is derived from an EMBL/GenBank/DDBJ whole genome shotgun (WGS) entry which is preliminary data.</text>
</comment>
<evidence type="ECO:0000313" key="1">
    <source>
        <dbReference type="EMBL" id="PVD29446.1"/>
    </source>
</evidence>
<sequence length="160" mass="17830">MWKQAPDGGCDRCGQSQAAKVSCNTRPVTRPNNRPVTDVTTAPVWCSRDQQKLRQQDGYHRRIPRRTSLQREPCQRSHLYSLQEIVVGDNQQLWLRRPTVLGETVSTVHQTRRRCAQRHLLPLARDCSASQTRRMLPGNAAAVASTTGVGGQGSAVEPCC</sequence>
<accession>A0A2T7P7T5</accession>
<reference evidence="1 2" key="1">
    <citation type="submission" date="2018-04" db="EMBL/GenBank/DDBJ databases">
        <title>The genome of golden apple snail Pomacea canaliculata provides insight into stress tolerance and invasive adaptation.</title>
        <authorList>
            <person name="Liu C."/>
            <person name="Liu B."/>
            <person name="Ren Y."/>
            <person name="Zhang Y."/>
            <person name="Wang H."/>
            <person name="Li S."/>
            <person name="Jiang F."/>
            <person name="Yin L."/>
            <person name="Zhang G."/>
            <person name="Qian W."/>
            <person name="Fan W."/>
        </authorList>
    </citation>
    <scope>NUCLEOTIDE SEQUENCE [LARGE SCALE GENOMIC DNA]</scope>
    <source>
        <strain evidence="1">SZHN2017</strain>
        <tissue evidence="1">Muscle</tissue>
    </source>
</reference>
<dbReference type="Proteomes" id="UP000245119">
    <property type="component" value="Linkage Group LG5"/>
</dbReference>
<dbReference type="AlphaFoldDB" id="A0A2T7P7T5"/>
<evidence type="ECO:0000313" key="2">
    <source>
        <dbReference type="Proteomes" id="UP000245119"/>
    </source>
</evidence>
<name>A0A2T7P7T5_POMCA</name>
<organism evidence="1 2">
    <name type="scientific">Pomacea canaliculata</name>
    <name type="common">Golden apple snail</name>
    <dbReference type="NCBI Taxonomy" id="400727"/>
    <lineage>
        <taxon>Eukaryota</taxon>
        <taxon>Metazoa</taxon>
        <taxon>Spiralia</taxon>
        <taxon>Lophotrochozoa</taxon>
        <taxon>Mollusca</taxon>
        <taxon>Gastropoda</taxon>
        <taxon>Caenogastropoda</taxon>
        <taxon>Architaenioglossa</taxon>
        <taxon>Ampullarioidea</taxon>
        <taxon>Ampullariidae</taxon>
        <taxon>Pomacea</taxon>
    </lineage>
</organism>
<keyword evidence="2" id="KW-1185">Reference proteome</keyword>
<dbReference type="EMBL" id="PZQS01000005">
    <property type="protein sequence ID" value="PVD29446.1"/>
    <property type="molecule type" value="Genomic_DNA"/>
</dbReference>
<protein>
    <submittedName>
        <fullName evidence="1">Uncharacterized protein</fullName>
    </submittedName>
</protein>
<gene>
    <name evidence="1" type="ORF">C0Q70_08697</name>
</gene>
<proteinExistence type="predicted"/>